<dbReference type="AlphaFoldDB" id="A0AAV4E298"/>
<evidence type="ECO:0000313" key="2">
    <source>
        <dbReference type="Proteomes" id="UP000735302"/>
    </source>
</evidence>
<accession>A0AAV4E298</accession>
<evidence type="ECO:0000313" key="1">
    <source>
        <dbReference type="EMBL" id="GFO50419.1"/>
    </source>
</evidence>
<comment type="caution">
    <text evidence="1">The sequence shown here is derived from an EMBL/GenBank/DDBJ whole genome shotgun (WGS) entry which is preliminary data.</text>
</comment>
<reference evidence="1 2" key="1">
    <citation type="journal article" date="2021" name="Elife">
        <title>Chloroplast acquisition without the gene transfer in kleptoplastic sea slugs, Plakobranchus ocellatus.</title>
        <authorList>
            <person name="Maeda T."/>
            <person name="Takahashi S."/>
            <person name="Yoshida T."/>
            <person name="Shimamura S."/>
            <person name="Takaki Y."/>
            <person name="Nagai Y."/>
            <person name="Toyoda A."/>
            <person name="Suzuki Y."/>
            <person name="Arimoto A."/>
            <person name="Ishii H."/>
            <person name="Satoh N."/>
            <person name="Nishiyama T."/>
            <person name="Hasebe M."/>
            <person name="Maruyama T."/>
            <person name="Minagawa J."/>
            <person name="Obokata J."/>
            <person name="Shigenobu S."/>
        </authorList>
    </citation>
    <scope>NUCLEOTIDE SEQUENCE [LARGE SCALE GENOMIC DNA]</scope>
</reference>
<protein>
    <submittedName>
        <fullName evidence="1">Uncharacterized protein</fullName>
    </submittedName>
</protein>
<sequence>MPSSRHDFSVCIVSNPGSGISTSAVSFRLQGGAAIINSFYHFRAAPQENRTRVHAYLEAVLNETDPGTRYEVKLKF</sequence>
<dbReference type="Proteomes" id="UP000735302">
    <property type="component" value="Unassembled WGS sequence"/>
</dbReference>
<gene>
    <name evidence="1" type="ORF">PoB_007692400</name>
</gene>
<organism evidence="1 2">
    <name type="scientific">Plakobranchus ocellatus</name>
    <dbReference type="NCBI Taxonomy" id="259542"/>
    <lineage>
        <taxon>Eukaryota</taxon>
        <taxon>Metazoa</taxon>
        <taxon>Spiralia</taxon>
        <taxon>Lophotrochozoa</taxon>
        <taxon>Mollusca</taxon>
        <taxon>Gastropoda</taxon>
        <taxon>Heterobranchia</taxon>
        <taxon>Euthyneura</taxon>
        <taxon>Panpulmonata</taxon>
        <taxon>Sacoglossa</taxon>
        <taxon>Placobranchoidea</taxon>
        <taxon>Plakobranchidae</taxon>
        <taxon>Plakobranchus</taxon>
    </lineage>
</organism>
<keyword evidence="2" id="KW-1185">Reference proteome</keyword>
<name>A0AAV4E298_9GAST</name>
<dbReference type="EMBL" id="BLXT01008609">
    <property type="protein sequence ID" value="GFO50419.1"/>
    <property type="molecule type" value="Genomic_DNA"/>
</dbReference>
<proteinExistence type="predicted"/>